<feature type="transmembrane region" description="Helical" evidence="4">
    <location>
        <begin position="374"/>
        <end position="393"/>
    </location>
</feature>
<dbReference type="PANTHER" id="PTHR22550:SF5">
    <property type="entry name" value="LEUCINE ZIPPER PROTEIN 4"/>
    <property type="match status" value="1"/>
</dbReference>
<gene>
    <name evidence="5" type="ORF">V3851_15165</name>
</gene>
<dbReference type="EMBL" id="JAZHPZ010000007">
    <property type="protein sequence ID" value="MEF2967176.1"/>
    <property type="molecule type" value="Genomic_DNA"/>
</dbReference>
<feature type="transmembrane region" description="Helical" evidence="4">
    <location>
        <begin position="429"/>
        <end position="454"/>
    </location>
</feature>
<feature type="transmembrane region" description="Helical" evidence="4">
    <location>
        <begin position="268"/>
        <end position="289"/>
    </location>
</feature>
<dbReference type="Proteomes" id="UP001306950">
    <property type="component" value="Unassembled WGS sequence"/>
</dbReference>
<keyword evidence="4" id="KW-1133">Transmembrane helix</keyword>
<accession>A0ABU7VTV3</accession>
<dbReference type="InterPro" id="IPR050768">
    <property type="entry name" value="UPF0353/GerABKA_families"/>
</dbReference>
<evidence type="ECO:0000256" key="3">
    <source>
        <dbReference type="SAM" id="MobiDB-lite"/>
    </source>
</evidence>
<dbReference type="InterPro" id="IPR004995">
    <property type="entry name" value="Spore_Ger"/>
</dbReference>
<comment type="similarity">
    <text evidence="1">Belongs to the GerABKA family.</text>
</comment>
<protein>
    <submittedName>
        <fullName evidence="5">Spore germination protein</fullName>
    </submittedName>
</protein>
<comment type="caution">
    <text evidence="5">The sequence shown here is derived from an EMBL/GenBank/DDBJ whole genome shotgun (WGS) entry which is preliminary data.</text>
</comment>
<evidence type="ECO:0000313" key="6">
    <source>
        <dbReference type="Proteomes" id="UP001306950"/>
    </source>
</evidence>
<evidence type="ECO:0000313" key="5">
    <source>
        <dbReference type="EMBL" id="MEF2967176.1"/>
    </source>
</evidence>
<name>A0ABU7VTV3_9BACL</name>
<dbReference type="PANTHER" id="PTHR22550">
    <property type="entry name" value="SPORE GERMINATION PROTEIN"/>
    <property type="match status" value="1"/>
</dbReference>
<keyword evidence="4" id="KW-0812">Transmembrane</keyword>
<evidence type="ECO:0000256" key="4">
    <source>
        <dbReference type="SAM" id="Phobius"/>
    </source>
</evidence>
<feature type="region of interest" description="Disordered" evidence="3">
    <location>
        <begin position="1"/>
        <end position="21"/>
    </location>
</feature>
<dbReference type="RefSeq" id="WP_331847399.1">
    <property type="nucleotide sequence ID" value="NZ_JAZHPZ010000007.1"/>
</dbReference>
<proteinExistence type="inferred from homology"/>
<feature type="transmembrane region" description="Helical" evidence="4">
    <location>
        <begin position="310"/>
        <end position="329"/>
    </location>
</feature>
<feature type="transmembrane region" description="Helical" evidence="4">
    <location>
        <begin position="399"/>
        <end position="417"/>
    </location>
</feature>
<sequence>MNKFLTRTSGENKDSSSARRAPLYTGLEENLAYLRDKLGPSADLNIRSLSYIADKSPAAVAVFMSGLTDKTAVNAILSSFLDEMNNSGDTSSELPDLANIKAGLMGHVQPVRDFDEVILGILSGETIIMLEGSGEALSCNTQGSEQRAVEEPSSQVVIRGPKDGFNESIGTNVALVRKRIKSGNLWLEKMSIGKVTHTDVAILYLKGTAGEGVVAEVKKRLNAIDYDSILESGYIENFIQDKAITPFPTLYNTERPDTVAANLLEGRVAIFVDGTPFVLIAPTTFFMFFQAAEDYYQRSDVSTAIRLLRYFALFISLFGPSIYIAAITFHYELIPTQLLISLATQQETVPFPALVEVLIMEVTFEILREAGVRMPRAIGQAVSIVGALVLGQAAVQAGIVSSAMVIVVALTGISSFSTPSFNMALSIRLLRFACMIFATFIGFFGIVVFSMLLVAHLCGLQSFGVSYMAPATPFNLERQKDALIRFGFNKVTSHSKAVRSEESNRESTQ</sequence>
<organism evidence="5 6">
    <name type="scientific">Paenibacillus haidiansis</name>
    <dbReference type="NCBI Taxonomy" id="1574488"/>
    <lineage>
        <taxon>Bacteria</taxon>
        <taxon>Bacillati</taxon>
        <taxon>Bacillota</taxon>
        <taxon>Bacilli</taxon>
        <taxon>Bacillales</taxon>
        <taxon>Paenibacillaceae</taxon>
        <taxon>Paenibacillus</taxon>
    </lineage>
</organism>
<dbReference type="PIRSF" id="PIRSF005690">
    <property type="entry name" value="GerBA"/>
    <property type="match status" value="1"/>
</dbReference>
<evidence type="ECO:0000256" key="1">
    <source>
        <dbReference type="ARBA" id="ARBA00005278"/>
    </source>
</evidence>
<evidence type="ECO:0000256" key="2">
    <source>
        <dbReference type="ARBA" id="ARBA00023136"/>
    </source>
</evidence>
<keyword evidence="6" id="KW-1185">Reference proteome</keyword>
<keyword evidence="2 4" id="KW-0472">Membrane</keyword>
<reference evidence="5 6" key="1">
    <citation type="submission" date="2024-02" db="EMBL/GenBank/DDBJ databases">
        <title>A nitrogen-fixing paenibacillus bacterium.</title>
        <authorList>
            <person name="Zhang W.L."/>
            <person name="Chen S.F."/>
        </authorList>
    </citation>
    <scope>NUCLEOTIDE SEQUENCE [LARGE SCALE GENOMIC DNA]</scope>
    <source>
        <strain evidence="5 6">M1</strain>
    </source>
</reference>
<dbReference type="Pfam" id="PF03323">
    <property type="entry name" value="GerA"/>
    <property type="match status" value="1"/>
</dbReference>